<reference evidence="2 4" key="2">
    <citation type="journal article" date="2013" name="Nature">
        <title>Insights into bilaterian evolution from three spiralian genomes.</title>
        <authorList>
            <person name="Simakov O."/>
            <person name="Marletaz F."/>
            <person name="Cho S.J."/>
            <person name="Edsinger-Gonzales E."/>
            <person name="Havlak P."/>
            <person name="Hellsten U."/>
            <person name="Kuo D.H."/>
            <person name="Larsson T."/>
            <person name="Lv J."/>
            <person name="Arendt D."/>
            <person name="Savage R."/>
            <person name="Osoegawa K."/>
            <person name="de Jong P."/>
            <person name="Grimwood J."/>
            <person name="Chapman J.A."/>
            <person name="Shapiro H."/>
            <person name="Aerts A."/>
            <person name="Otillar R.P."/>
            <person name="Terry A.Y."/>
            <person name="Boore J.L."/>
            <person name="Grigoriev I.V."/>
            <person name="Lindberg D.R."/>
            <person name="Seaver E.C."/>
            <person name="Weisblat D.A."/>
            <person name="Putnam N.H."/>
            <person name="Rokhsar D.S."/>
        </authorList>
    </citation>
    <scope>NUCLEOTIDE SEQUENCE</scope>
</reference>
<reference evidence="3" key="3">
    <citation type="submission" date="2015-06" db="UniProtKB">
        <authorList>
            <consortium name="EnsemblMetazoa"/>
        </authorList>
    </citation>
    <scope>IDENTIFICATION</scope>
</reference>
<dbReference type="InterPro" id="IPR007122">
    <property type="entry name" value="Villin/Gelsolin"/>
</dbReference>
<name>T1G5T3_HELRO</name>
<protein>
    <recommendedName>
        <fullName evidence="1">Gelsolin-like domain-containing protein</fullName>
    </recommendedName>
</protein>
<dbReference type="CTD" id="20216430"/>
<dbReference type="InterPro" id="IPR029006">
    <property type="entry name" value="ADF-H/Gelsolin-like_dom_sf"/>
</dbReference>
<dbReference type="InParanoid" id="T1G5T3"/>
<dbReference type="InterPro" id="IPR007123">
    <property type="entry name" value="Gelsolin-like_dom"/>
</dbReference>
<dbReference type="eggNOG" id="KOG0443">
    <property type="taxonomic scope" value="Eukaryota"/>
</dbReference>
<dbReference type="SMART" id="SM00262">
    <property type="entry name" value="GEL"/>
    <property type="match status" value="3"/>
</dbReference>
<keyword evidence="4" id="KW-1185">Reference proteome</keyword>
<accession>T1G5T3</accession>
<dbReference type="PRINTS" id="PR00597">
    <property type="entry name" value="GELSOLIN"/>
</dbReference>
<dbReference type="GO" id="GO:0005737">
    <property type="term" value="C:cytoplasm"/>
    <property type="evidence" value="ECO:0000318"/>
    <property type="project" value="GO_Central"/>
</dbReference>
<sequence length="365" mass="41405">GLVKAKTYNWKDTNLEFFGSKEERRVKKESAQHEPAWQDVGKKTGLKIWRIVKFKVTDWPEEDYGKFYNGDSYIVLNTFKGHDESQSIKYDAHFWIGSNSTQDEYATAAYKTVELDNYLDDAAIQHREVEGFESELFLSYFPSITIMEGGADSGFRKVGPTEYKPRLLHFSGFKQHVTVREVALHPNRVVTGDVFILDLGLKLYQWNGRKSSKDERFKANQYLNNLKSERGGNSSYEVLEETDTAPTHVFFESLTGEDVEYEDKVDSEAEIKILHKVSDAAGHLKSTKVKEGDITMADLDSKDVFILDTGKDCFVWIGHDSSPGEKQNGIGYAHSHLMKTSHPLIPVHVIKEGQTNRAFNSAIAA</sequence>
<dbReference type="RefSeq" id="XP_009024087.1">
    <property type="nucleotide sequence ID" value="XM_009025839.1"/>
</dbReference>
<evidence type="ECO:0000313" key="3">
    <source>
        <dbReference type="EnsemblMetazoa" id="HelroP85143"/>
    </source>
</evidence>
<evidence type="ECO:0000259" key="1">
    <source>
        <dbReference type="Pfam" id="PF00626"/>
    </source>
</evidence>
<feature type="domain" description="Gelsolin-like" evidence="1">
    <location>
        <begin position="61"/>
        <end position="138"/>
    </location>
</feature>
<dbReference type="AlphaFoldDB" id="T1G5T3"/>
<feature type="domain" description="Gelsolin-like" evidence="1">
    <location>
        <begin position="286"/>
        <end position="359"/>
    </location>
</feature>
<dbReference type="EMBL" id="AMQM01006171">
    <property type="status" value="NOT_ANNOTATED_CDS"/>
    <property type="molecule type" value="Genomic_DNA"/>
</dbReference>
<dbReference type="GO" id="GO:0008154">
    <property type="term" value="P:actin polymerization or depolymerization"/>
    <property type="evidence" value="ECO:0000318"/>
    <property type="project" value="GO_Central"/>
</dbReference>
<gene>
    <name evidence="3" type="primary">20216430</name>
    <name evidence="2" type="ORF">HELRODRAFT_85143</name>
</gene>
<dbReference type="KEGG" id="hro:HELRODRAFT_85143"/>
<dbReference type="CDD" id="cd11292">
    <property type="entry name" value="gelsolin_S3_like"/>
    <property type="match status" value="1"/>
</dbReference>
<dbReference type="OrthoDB" id="6375767at2759"/>
<proteinExistence type="predicted"/>
<dbReference type="PANTHER" id="PTHR11977">
    <property type="entry name" value="VILLIN"/>
    <property type="match status" value="1"/>
</dbReference>
<dbReference type="PANTHER" id="PTHR11977:SF130">
    <property type="entry name" value="SEVERIN"/>
    <property type="match status" value="1"/>
</dbReference>
<reference evidence="4" key="1">
    <citation type="submission" date="2012-12" db="EMBL/GenBank/DDBJ databases">
        <authorList>
            <person name="Hellsten U."/>
            <person name="Grimwood J."/>
            <person name="Chapman J.A."/>
            <person name="Shapiro H."/>
            <person name="Aerts A."/>
            <person name="Otillar R.P."/>
            <person name="Terry A.Y."/>
            <person name="Boore J.L."/>
            <person name="Simakov O."/>
            <person name="Marletaz F."/>
            <person name="Cho S.-J."/>
            <person name="Edsinger-Gonzales E."/>
            <person name="Havlak P."/>
            <person name="Kuo D.-H."/>
            <person name="Larsson T."/>
            <person name="Lv J."/>
            <person name="Arendt D."/>
            <person name="Savage R."/>
            <person name="Osoegawa K."/>
            <person name="de Jong P."/>
            <person name="Lindberg D.R."/>
            <person name="Seaver E.C."/>
            <person name="Weisblat D.A."/>
            <person name="Putnam N.H."/>
            <person name="Grigoriev I.V."/>
            <person name="Rokhsar D.S."/>
        </authorList>
    </citation>
    <scope>NUCLEOTIDE SEQUENCE</scope>
</reference>
<evidence type="ECO:0000313" key="2">
    <source>
        <dbReference type="EMBL" id="ESN97697.1"/>
    </source>
</evidence>
<dbReference type="GeneID" id="20216430"/>
<feature type="domain" description="Gelsolin-like" evidence="1">
    <location>
        <begin position="191"/>
        <end position="240"/>
    </location>
</feature>
<dbReference type="Gene3D" id="3.40.20.10">
    <property type="entry name" value="Severin"/>
    <property type="match status" value="3"/>
</dbReference>
<dbReference type="CDD" id="cd11290">
    <property type="entry name" value="gelsolin_S1_like"/>
    <property type="match status" value="1"/>
</dbReference>
<organism evidence="3 4">
    <name type="scientific">Helobdella robusta</name>
    <name type="common">Californian leech</name>
    <dbReference type="NCBI Taxonomy" id="6412"/>
    <lineage>
        <taxon>Eukaryota</taxon>
        <taxon>Metazoa</taxon>
        <taxon>Spiralia</taxon>
        <taxon>Lophotrochozoa</taxon>
        <taxon>Annelida</taxon>
        <taxon>Clitellata</taxon>
        <taxon>Hirudinea</taxon>
        <taxon>Rhynchobdellida</taxon>
        <taxon>Glossiphoniidae</taxon>
        <taxon>Helobdella</taxon>
    </lineage>
</organism>
<dbReference type="Pfam" id="PF00626">
    <property type="entry name" value="Gelsolin"/>
    <property type="match status" value="3"/>
</dbReference>
<dbReference type="EnsemblMetazoa" id="HelroT85143">
    <property type="protein sequence ID" value="HelroP85143"/>
    <property type="gene ID" value="HelroG85143"/>
</dbReference>
<dbReference type="HOGENOM" id="CLU_002568_0_1_1"/>
<dbReference type="EMBL" id="KB097304">
    <property type="protein sequence ID" value="ESN97697.1"/>
    <property type="molecule type" value="Genomic_DNA"/>
</dbReference>
<evidence type="ECO:0000313" key="4">
    <source>
        <dbReference type="Proteomes" id="UP000015101"/>
    </source>
</evidence>
<dbReference type="OMA" id="YKKPDSK"/>
<dbReference type="CDD" id="cd11289">
    <property type="entry name" value="gelsolin_S2_like"/>
    <property type="match status" value="1"/>
</dbReference>
<dbReference type="SUPFAM" id="SSF55753">
    <property type="entry name" value="Actin depolymerizing proteins"/>
    <property type="match status" value="3"/>
</dbReference>
<dbReference type="GO" id="GO:0015629">
    <property type="term" value="C:actin cytoskeleton"/>
    <property type="evidence" value="ECO:0000318"/>
    <property type="project" value="GO_Central"/>
</dbReference>
<dbReference type="Proteomes" id="UP000015101">
    <property type="component" value="Unassembled WGS sequence"/>
</dbReference>
<dbReference type="GO" id="GO:0051015">
    <property type="term" value="F:actin filament binding"/>
    <property type="evidence" value="ECO:0000318"/>
    <property type="project" value="GO_Central"/>
</dbReference>
<dbReference type="STRING" id="6412.T1G5T3"/>